<sequence>MENDYSCSSTVEVQILKKNPVVLVDVWNYKDKWLQYDQLNGMATSDSEISLDIETSTCAWLQTPGESGMLAIDDELSDEWIKFVSTKNVPGKLKEEECLAISTITGERMRIDTEFVAAPGGRFLIYFDSRIDAYCSYDLVKREKSVLTKDIRTNWRKSGFWEPGEPRGIAGWSKSGK</sequence>
<dbReference type="Proteomes" id="UP000318815">
    <property type="component" value="Unassembled WGS sequence"/>
</dbReference>
<dbReference type="AlphaFoldDB" id="A0A5C6LRA2"/>
<reference evidence="1 2" key="1">
    <citation type="submission" date="2019-08" db="EMBL/GenBank/DDBJ databases">
        <title>Whole genome sequencing of chitin degrading bacteria Chitinophaga pinensis YS16.</title>
        <authorList>
            <person name="Singh R.P."/>
            <person name="Manchanda G."/>
            <person name="Maurya I.K."/>
            <person name="Joshi N.K."/>
            <person name="Srivastava A.K."/>
        </authorList>
    </citation>
    <scope>NUCLEOTIDE SEQUENCE [LARGE SCALE GENOMIC DNA]</scope>
    <source>
        <strain evidence="1 2">YS-16</strain>
    </source>
</reference>
<comment type="caution">
    <text evidence="1">The sequence shown here is derived from an EMBL/GenBank/DDBJ whole genome shotgun (WGS) entry which is preliminary data.</text>
</comment>
<name>A0A5C6LRA2_9BACT</name>
<evidence type="ECO:0000313" key="2">
    <source>
        <dbReference type="Proteomes" id="UP000318815"/>
    </source>
</evidence>
<gene>
    <name evidence="1" type="ORF">FEF09_23630</name>
</gene>
<evidence type="ECO:0000313" key="1">
    <source>
        <dbReference type="EMBL" id="TWV96182.1"/>
    </source>
</evidence>
<dbReference type="EMBL" id="VOHS01000036">
    <property type="protein sequence ID" value="TWV96182.1"/>
    <property type="molecule type" value="Genomic_DNA"/>
</dbReference>
<dbReference type="RefSeq" id="WP_146307389.1">
    <property type="nucleotide sequence ID" value="NZ_VOHS01000036.1"/>
</dbReference>
<protein>
    <submittedName>
        <fullName evidence="1">Uncharacterized protein</fullName>
    </submittedName>
</protein>
<accession>A0A5C6LRA2</accession>
<proteinExistence type="predicted"/>
<organism evidence="1 2">
    <name type="scientific">Chitinophaga pinensis</name>
    <dbReference type="NCBI Taxonomy" id="79329"/>
    <lineage>
        <taxon>Bacteria</taxon>
        <taxon>Pseudomonadati</taxon>
        <taxon>Bacteroidota</taxon>
        <taxon>Chitinophagia</taxon>
        <taxon>Chitinophagales</taxon>
        <taxon>Chitinophagaceae</taxon>
        <taxon>Chitinophaga</taxon>
    </lineage>
</organism>
<keyword evidence="2" id="KW-1185">Reference proteome</keyword>